<dbReference type="InterPro" id="IPR036977">
    <property type="entry name" value="DNA_primase_Znf_CHC2"/>
</dbReference>
<dbReference type="AlphaFoldDB" id="A0A0F9DFX7"/>
<reference evidence="2" key="1">
    <citation type="journal article" date="2015" name="Nature">
        <title>Complex archaea that bridge the gap between prokaryotes and eukaryotes.</title>
        <authorList>
            <person name="Spang A."/>
            <person name="Saw J.H."/>
            <person name="Jorgensen S.L."/>
            <person name="Zaremba-Niedzwiedzka K."/>
            <person name="Martijn J."/>
            <person name="Lind A.E."/>
            <person name="van Eijk R."/>
            <person name="Schleper C."/>
            <person name="Guy L."/>
            <person name="Ettema T.J."/>
        </authorList>
    </citation>
    <scope>NUCLEOTIDE SEQUENCE</scope>
</reference>
<dbReference type="EMBL" id="LAZR01031808">
    <property type="protein sequence ID" value="KKL52681.1"/>
    <property type="molecule type" value="Genomic_DNA"/>
</dbReference>
<feature type="non-terminal residue" evidence="2">
    <location>
        <position position="62"/>
    </location>
</feature>
<dbReference type="GO" id="GO:0003899">
    <property type="term" value="F:DNA-directed RNA polymerase activity"/>
    <property type="evidence" value="ECO:0007669"/>
    <property type="project" value="InterPro"/>
</dbReference>
<sequence>MKIVDSDLNVEAVLGALDIKTVESRGSWHDCLCPLHQENNPSFSVNLENGGWICRHGEETGQ</sequence>
<evidence type="ECO:0000259" key="1">
    <source>
        <dbReference type="Pfam" id="PF01807"/>
    </source>
</evidence>
<dbReference type="InterPro" id="IPR002694">
    <property type="entry name" value="Znf_CHC2"/>
</dbReference>
<proteinExistence type="predicted"/>
<protein>
    <recommendedName>
        <fullName evidence="1">Zinc finger CHC2-type domain-containing protein</fullName>
    </recommendedName>
</protein>
<organism evidence="2">
    <name type="scientific">marine sediment metagenome</name>
    <dbReference type="NCBI Taxonomy" id="412755"/>
    <lineage>
        <taxon>unclassified sequences</taxon>
        <taxon>metagenomes</taxon>
        <taxon>ecological metagenomes</taxon>
    </lineage>
</organism>
<dbReference type="GO" id="GO:0006260">
    <property type="term" value="P:DNA replication"/>
    <property type="evidence" value="ECO:0007669"/>
    <property type="project" value="InterPro"/>
</dbReference>
<dbReference type="SUPFAM" id="SSF57783">
    <property type="entry name" value="Zinc beta-ribbon"/>
    <property type="match status" value="1"/>
</dbReference>
<comment type="caution">
    <text evidence="2">The sequence shown here is derived from an EMBL/GenBank/DDBJ whole genome shotgun (WGS) entry which is preliminary data.</text>
</comment>
<evidence type="ECO:0000313" key="2">
    <source>
        <dbReference type="EMBL" id="KKL52681.1"/>
    </source>
</evidence>
<dbReference type="GO" id="GO:0003677">
    <property type="term" value="F:DNA binding"/>
    <property type="evidence" value="ECO:0007669"/>
    <property type="project" value="InterPro"/>
</dbReference>
<dbReference type="Pfam" id="PF01807">
    <property type="entry name" value="Zn_ribbon_DnaG"/>
    <property type="match status" value="1"/>
</dbReference>
<gene>
    <name evidence="2" type="ORF">LCGC14_2283050</name>
</gene>
<name>A0A0F9DFX7_9ZZZZ</name>
<dbReference type="GO" id="GO:0008270">
    <property type="term" value="F:zinc ion binding"/>
    <property type="evidence" value="ECO:0007669"/>
    <property type="project" value="InterPro"/>
</dbReference>
<dbReference type="Gene3D" id="3.90.580.10">
    <property type="entry name" value="Zinc finger, CHC2-type domain"/>
    <property type="match status" value="1"/>
</dbReference>
<feature type="domain" description="Zinc finger CHC2-type" evidence="1">
    <location>
        <begin position="21"/>
        <end position="61"/>
    </location>
</feature>
<accession>A0A0F9DFX7</accession>